<dbReference type="Proteomes" id="UP001596250">
    <property type="component" value="Unassembled WGS sequence"/>
</dbReference>
<dbReference type="PANTHER" id="PTHR42812">
    <property type="entry name" value="BETA-XYLOSIDASE"/>
    <property type="match status" value="1"/>
</dbReference>
<evidence type="ECO:0000256" key="1">
    <source>
        <dbReference type="ARBA" id="ARBA00009865"/>
    </source>
</evidence>
<dbReference type="Gene3D" id="2.60.120.200">
    <property type="match status" value="1"/>
</dbReference>
<proteinExistence type="inferred from homology"/>
<comment type="caution">
    <text evidence="6">The sequence shown here is derived from an EMBL/GenBank/DDBJ whole genome shotgun (WGS) entry which is preliminary data.</text>
</comment>
<evidence type="ECO:0000256" key="4">
    <source>
        <dbReference type="RuleBase" id="RU361187"/>
    </source>
</evidence>
<dbReference type="PANTHER" id="PTHR42812:SF2">
    <property type="entry name" value="XYLOSIDASE_ARABINOSIDASE"/>
    <property type="match status" value="1"/>
</dbReference>
<dbReference type="Pfam" id="PF04616">
    <property type="entry name" value="Glyco_hydro_43"/>
    <property type="match status" value="1"/>
</dbReference>
<dbReference type="Pfam" id="PF17851">
    <property type="entry name" value="GH43_C2"/>
    <property type="match status" value="1"/>
</dbReference>
<sequence>MENNRMRSGDLGDGTFLNPIIRGNYADPSIIRVNEDYYMVHTSYEYIPGLIIWHSNDLVNWEPIGSALHKYTGDVWAPDFVHYGGKYYIYFPSQRTNWVITADDPRGPWSEPVNLHTKYIDPGHVVGPDGKRYLHLSGGYMIELEEDGITTVGEARKIYEPWKYPEDWIVEAFSLEGPKLTYRDGYYYLTVAQGGTAGPPTSHMVAVSRSRTPWGPWEHSPHNPIIRTESAQENWWSQGHGSLVDTPEGDWWMVFHAYEKGLHSLGRQTLLLPVEWTPDGWFRIPEGVRADQTIPKPGGYKVAHGWPESDNFRGGELGTHWQLVKGRGRERHSVQDGWLQIEGREENDGNSPLLYMSGHPSYEVEIEVCVQGDAEGRLILYYDDSAYFGIGVSKQGIRHFRTFKSYRAIPFQSETVRLCIRNDWNIVSMHYDTGEGWKKYDKVIDASGFHHNTFGRFLSLRVGLDAVGQGTARFTDFRYTVR</sequence>
<name>A0ABW1IJH8_9BACL</name>
<keyword evidence="7" id="KW-1185">Reference proteome</keyword>
<evidence type="ECO:0000313" key="7">
    <source>
        <dbReference type="Proteomes" id="UP001596250"/>
    </source>
</evidence>
<dbReference type="RefSeq" id="WP_379891813.1">
    <property type="nucleotide sequence ID" value="NZ_CBCSCT010000003.1"/>
</dbReference>
<comment type="similarity">
    <text evidence="1 4">Belongs to the glycosyl hydrolase 43 family.</text>
</comment>
<keyword evidence="3 4" id="KW-0326">Glycosidase</keyword>
<dbReference type="EMBL" id="JBHSQV010000010">
    <property type="protein sequence ID" value="MFC5985203.1"/>
    <property type="molecule type" value="Genomic_DNA"/>
</dbReference>
<organism evidence="6 7">
    <name type="scientific">Marinicrinis lubricantis</name>
    <dbReference type="NCBI Taxonomy" id="2086470"/>
    <lineage>
        <taxon>Bacteria</taxon>
        <taxon>Bacillati</taxon>
        <taxon>Bacillota</taxon>
        <taxon>Bacilli</taxon>
        <taxon>Bacillales</taxon>
        <taxon>Paenibacillaceae</taxon>
    </lineage>
</organism>
<dbReference type="InterPro" id="IPR041542">
    <property type="entry name" value="GH43_C2"/>
</dbReference>
<evidence type="ECO:0000256" key="3">
    <source>
        <dbReference type="ARBA" id="ARBA00023295"/>
    </source>
</evidence>
<dbReference type="InterPro" id="IPR006710">
    <property type="entry name" value="Glyco_hydro_43"/>
</dbReference>
<dbReference type="InterPro" id="IPR023296">
    <property type="entry name" value="Glyco_hydro_beta-prop_sf"/>
</dbReference>
<dbReference type="SUPFAM" id="SSF49899">
    <property type="entry name" value="Concanavalin A-like lectins/glucanases"/>
    <property type="match status" value="1"/>
</dbReference>
<gene>
    <name evidence="6" type="ORF">ACFPXP_01790</name>
</gene>
<dbReference type="Gene3D" id="2.115.10.20">
    <property type="entry name" value="Glycosyl hydrolase domain, family 43"/>
    <property type="match status" value="1"/>
</dbReference>
<dbReference type="CDD" id="cd09002">
    <property type="entry name" value="GH43_XYL-like"/>
    <property type="match status" value="1"/>
</dbReference>
<dbReference type="SUPFAM" id="SSF75005">
    <property type="entry name" value="Arabinanase/levansucrase/invertase"/>
    <property type="match status" value="1"/>
</dbReference>
<accession>A0ABW1IJH8</accession>
<dbReference type="InterPro" id="IPR013320">
    <property type="entry name" value="ConA-like_dom_sf"/>
</dbReference>
<evidence type="ECO:0000259" key="5">
    <source>
        <dbReference type="Pfam" id="PF17851"/>
    </source>
</evidence>
<feature type="domain" description="Beta-xylosidase C-terminal Concanavalin A-like" evidence="5">
    <location>
        <begin position="309"/>
        <end position="479"/>
    </location>
</feature>
<evidence type="ECO:0000256" key="2">
    <source>
        <dbReference type="ARBA" id="ARBA00022801"/>
    </source>
</evidence>
<evidence type="ECO:0000313" key="6">
    <source>
        <dbReference type="EMBL" id="MFC5985203.1"/>
    </source>
</evidence>
<protein>
    <submittedName>
        <fullName evidence="6">Family 43 glycosylhydrolase</fullName>
    </submittedName>
</protein>
<dbReference type="InterPro" id="IPR051795">
    <property type="entry name" value="Glycosyl_Hydrlase_43"/>
</dbReference>
<reference evidence="7" key="1">
    <citation type="journal article" date="2019" name="Int. J. Syst. Evol. Microbiol.">
        <title>The Global Catalogue of Microorganisms (GCM) 10K type strain sequencing project: providing services to taxonomists for standard genome sequencing and annotation.</title>
        <authorList>
            <consortium name="The Broad Institute Genomics Platform"/>
            <consortium name="The Broad Institute Genome Sequencing Center for Infectious Disease"/>
            <person name="Wu L."/>
            <person name="Ma J."/>
        </authorList>
    </citation>
    <scope>NUCLEOTIDE SEQUENCE [LARGE SCALE GENOMIC DNA]</scope>
    <source>
        <strain evidence="7">CCM 8749</strain>
    </source>
</reference>
<keyword evidence="2 4" id="KW-0378">Hydrolase</keyword>